<evidence type="ECO:0000313" key="15">
    <source>
        <dbReference type="EMBL" id="KTD51031.1"/>
    </source>
</evidence>
<evidence type="ECO:0000313" key="18">
    <source>
        <dbReference type="Proteomes" id="UP000254230"/>
    </source>
</evidence>
<dbReference type="RefSeq" id="WP_058473432.1">
    <property type="nucleotide sequence ID" value="NZ_CAAAIL010000005.1"/>
</dbReference>
<dbReference type="SUPFAM" id="SSF53686">
    <property type="entry name" value="Tryptophan synthase beta subunit-like PLP-dependent enzymes"/>
    <property type="match status" value="1"/>
</dbReference>
<evidence type="ECO:0000256" key="2">
    <source>
        <dbReference type="ARBA" id="ARBA00004979"/>
    </source>
</evidence>
<dbReference type="GO" id="GO:0004795">
    <property type="term" value="F:threonine synthase activity"/>
    <property type="evidence" value="ECO:0007669"/>
    <property type="project" value="UniProtKB-UniRule"/>
</dbReference>
<dbReference type="OrthoDB" id="9763107at2"/>
<evidence type="ECO:0000256" key="10">
    <source>
        <dbReference type="ARBA" id="ARBA00049144"/>
    </source>
</evidence>
<dbReference type="InterPro" id="IPR000634">
    <property type="entry name" value="Ser/Thr_deHydtase_PyrdxlP-BS"/>
</dbReference>
<dbReference type="EMBL" id="UGOW01000001">
    <property type="protein sequence ID" value="STY17723.1"/>
    <property type="molecule type" value="Genomic_DNA"/>
</dbReference>
<dbReference type="InterPro" id="IPR001926">
    <property type="entry name" value="TrpB-like_PALP"/>
</dbReference>
<comment type="catalytic activity">
    <reaction evidence="10">
        <text>O-phospho-L-homoserine + H2O = L-threonine + phosphate</text>
        <dbReference type="Rhea" id="RHEA:10840"/>
        <dbReference type="ChEBI" id="CHEBI:15377"/>
        <dbReference type="ChEBI" id="CHEBI:43474"/>
        <dbReference type="ChEBI" id="CHEBI:57590"/>
        <dbReference type="ChEBI" id="CHEBI:57926"/>
        <dbReference type="EC" id="4.2.3.1"/>
    </reaction>
</comment>
<dbReference type="InterPro" id="IPR036052">
    <property type="entry name" value="TrpB-like_PALP_sf"/>
</dbReference>
<keyword evidence="8 12" id="KW-0663">Pyridoxal phosphate</keyword>
<dbReference type="GO" id="GO:0009088">
    <property type="term" value="P:threonine biosynthetic process"/>
    <property type="evidence" value="ECO:0007669"/>
    <property type="project" value="UniProtKB-UniRule"/>
</dbReference>
<dbReference type="PANTHER" id="PTHR42690">
    <property type="entry name" value="THREONINE SYNTHASE FAMILY MEMBER"/>
    <property type="match status" value="1"/>
</dbReference>
<dbReference type="NCBIfam" id="TIGR00260">
    <property type="entry name" value="thrC"/>
    <property type="match status" value="1"/>
</dbReference>
<accession>A0A378KT18</accession>
<feature type="domain" description="Threonine synthase N-terminal" evidence="14">
    <location>
        <begin position="6"/>
        <end position="62"/>
    </location>
</feature>
<dbReference type="Gene3D" id="3.90.1380.10">
    <property type="entry name" value="Threonine synthase, N-terminal domain"/>
    <property type="match status" value="1"/>
</dbReference>
<dbReference type="GO" id="GO:0030170">
    <property type="term" value="F:pyridoxal phosphate binding"/>
    <property type="evidence" value="ECO:0007669"/>
    <property type="project" value="InterPro"/>
</dbReference>
<evidence type="ECO:0000256" key="4">
    <source>
        <dbReference type="ARBA" id="ARBA00013028"/>
    </source>
</evidence>
<evidence type="ECO:0000259" key="13">
    <source>
        <dbReference type="Pfam" id="PF00291"/>
    </source>
</evidence>
<evidence type="ECO:0000313" key="17">
    <source>
        <dbReference type="Proteomes" id="UP000054639"/>
    </source>
</evidence>
<dbReference type="InterPro" id="IPR051166">
    <property type="entry name" value="Threonine_Synthase"/>
</dbReference>
<protein>
    <recommendedName>
        <fullName evidence="5 11">Threonine synthase</fullName>
        <ecNumber evidence="4 11">4.2.3.1</ecNumber>
    </recommendedName>
</protein>
<keyword evidence="6" id="KW-0028">Amino-acid biosynthesis</keyword>
<name>A0A378KT18_9GAMM</name>
<comment type="cofactor">
    <cofactor evidence="1 12">
        <name>pyridoxal 5'-phosphate</name>
        <dbReference type="ChEBI" id="CHEBI:597326"/>
    </cofactor>
</comment>
<evidence type="ECO:0000256" key="11">
    <source>
        <dbReference type="NCBIfam" id="TIGR00260"/>
    </source>
</evidence>
<sequence>MKNNMRSTRKKEHATIDEAILCGLARDGGLYVPEQFPKISVEEFYDYSDLIYFSSHLLSPFFANSVLKIDHEFCQDVFSFPLPLKALTDTQYVLELFHGPTLSFKDFGARFFAQCLQYLSQDKPKKVLVATSGDTGSAVASALHGRAGIEGYILFPKEKISLRQQAQITCWGDNIHALAVHGTFDQCQQLVKMACLRSKHQGQLTTANSINIARLLPQMVYYAYSSILLEKRHQKPANFIVPSGNLGNVTACYWAKVLGFPIDEILIANNANRVLSDYLITGTYKPKQSIKTLANAMDVGDPSNLERLIDLFGDFEQFKQNLNVESVLDHDIIEAIMDCYTRYHYILCPHTATSYHRLNAVDSSKIWVLAGTAHPVKFDELIEPLLNIKIPVPNQLKLMLEKKQCFNELQCNFESFYTMLNQ</sequence>
<proteinExistence type="inferred from homology"/>
<evidence type="ECO:0000256" key="12">
    <source>
        <dbReference type="PIRSR" id="PIRSR604450-51"/>
    </source>
</evidence>
<evidence type="ECO:0000256" key="5">
    <source>
        <dbReference type="ARBA" id="ARBA00018679"/>
    </source>
</evidence>
<keyword evidence="9 16" id="KW-0456">Lyase</keyword>
<evidence type="ECO:0000256" key="8">
    <source>
        <dbReference type="ARBA" id="ARBA00022898"/>
    </source>
</evidence>
<dbReference type="Proteomes" id="UP000054639">
    <property type="component" value="Unassembled WGS sequence"/>
</dbReference>
<dbReference type="InterPro" id="IPR029144">
    <property type="entry name" value="Thr_synth_N"/>
</dbReference>
<dbReference type="Pfam" id="PF00291">
    <property type="entry name" value="PALP"/>
    <property type="match status" value="1"/>
</dbReference>
<feature type="modified residue" description="N6-(pyridoxal phosphate)lysine" evidence="12">
    <location>
        <position position="105"/>
    </location>
</feature>
<evidence type="ECO:0000256" key="1">
    <source>
        <dbReference type="ARBA" id="ARBA00001933"/>
    </source>
</evidence>
<evidence type="ECO:0000313" key="16">
    <source>
        <dbReference type="EMBL" id="STY17723.1"/>
    </source>
</evidence>
<comment type="similarity">
    <text evidence="3">Belongs to the threonine synthase family.</text>
</comment>
<dbReference type="Gene3D" id="3.40.50.1100">
    <property type="match status" value="2"/>
</dbReference>
<keyword evidence="7" id="KW-0791">Threonine biosynthesis</keyword>
<evidence type="ECO:0000256" key="9">
    <source>
        <dbReference type="ARBA" id="ARBA00023239"/>
    </source>
</evidence>
<comment type="pathway">
    <text evidence="2">Amino-acid biosynthesis; L-threonine biosynthesis; L-threonine from L-aspartate: step 5/5.</text>
</comment>
<dbReference type="EC" id="4.2.3.1" evidence="4 11"/>
<reference evidence="15 17" key="1">
    <citation type="submission" date="2015-11" db="EMBL/GenBank/DDBJ databases">
        <title>Genomic analysis of 38 Legionella species identifies large and diverse effector repertoires.</title>
        <authorList>
            <person name="Burstein D."/>
            <person name="Amaro F."/>
            <person name="Zusman T."/>
            <person name="Lifshitz Z."/>
            <person name="Cohen O."/>
            <person name="Gilbert J.A."/>
            <person name="Pupko T."/>
            <person name="Shuman H.A."/>
            <person name="Segal G."/>
        </authorList>
    </citation>
    <scope>NUCLEOTIDE SEQUENCE [LARGE SCALE GENOMIC DNA]</scope>
    <source>
        <strain evidence="15 17">ATCC 49507</strain>
    </source>
</reference>
<dbReference type="PROSITE" id="PS00165">
    <property type="entry name" value="DEHYDRATASE_SER_THR"/>
    <property type="match status" value="1"/>
</dbReference>
<dbReference type="InterPro" id="IPR004450">
    <property type="entry name" value="Thr_synthase-like"/>
</dbReference>
<evidence type="ECO:0000256" key="7">
    <source>
        <dbReference type="ARBA" id="ARBA00022697"/>
    </source>
</evidence>
<reference evidence="16 18" key="2">
    <citation type="submission" date="2018-06" db="EMBL/GenBank/DDBJ databases">
        <authorList>
            <consortium name="Pathogen Informatics"/>
            <person name="Doyle S."/>
        </authorList>
    </citation>
    <scope>NUCLEOTIDE SEQUENCE [LARGE SCALE GENOMIC DNA]</scope>
    <source>
        <strain evidence="16 18">NCTC12376</strain>
    </source>
</reference>
<dbReference type="Pfam" id="PF14821">
    <property type="entry name" value="Thr_synth_N"/>
    <property type="match status" value="1"/>
</dbReference>
<evidence type="ECO:0000256" key="6">
    <source>
        <dbReference type="ARBA" id="ARBA00022605"/>
    </source>
</evidence>
<dbReference type="UniPathway" id="UPA00050">
    <property type="reaction ID" value="UER00065"/>
</dbReference>
<evidence type="ECO:0000259" key="14">
    <source>
        <dbReference type="Pfam" id="PF14821"/>
    </source>
</evidence>
<evidence type="ECO:0000256" key="3">
    <source>
        <dbReference type="ARBA" id="ARBA00005517"/>
    </source>
</evidence>
<dbReference type="AlphaFoldDB" id="A0A378KT18"/>
<gene>
    <name evidence="16" type="primary">thrC_1</name>
    <name evidence="15" type="ORF">Lqua_1258</name>
    <name evidence="16" type="ORF">NCTC12376_01536</name>
</gene>
<organism evidence="16 18">
    <name type="scientific">Legionella quateirensis</name>
    <dbReference type="NCBI Taxonomy" id="45072"/>
    <lineage>
        <taxon>Bacteria</taxon>
        <taxon>Pseudomonadati</taxon>
        <taxon>Pseudomonadota</taxon>
        <taxon>Gammaproteobacteria</taxon>
        <taxon>Legionellales</taxon>
        <taxon>Legionellaceae</taxon>
        <taxon>Legionella</taxon>
    </lineage>
</organism>
<dbReference type="STRING" id="45072.Lqua_1258"/>
<dbReference type="PANTHER" id="PTHR42690:SF1">
    <property type="entry name" value="THREONINE SYNTHASE-LIKE 2"/>
    <property type="match status" value="1"/>
</dbReference>
<dbReference type="InterPro" id="IPR037158">
    <property type="entry name" value="Thr_synth_N_sf"/>
</dbReference>
<keyword evidence="17" id="KW-1185">Reference proteome</keyword>
<dbReference type="Proteomes" id="UP000254230">
    <property type="component" value="Unassembled WGS sequence"/>
</dbReference>
<feature type="domain" description="Tryptophan synthase beta chain-like PALP" evidence="13">
    <location>
        <begin position="94"/>
        <end position="360"/>
    </location>
</feature>
<dbReference type="EMBL" id="LNYR01000012">
    <property type="protein sequence ID" value="KTD51031.1"/>
    <property type="molecule type" value="Genomic_DNA"/>
</dbReference>